<dbReference type="SUPFAM" id="SSF50129">
    <property type="entry name" value="GroES-like"/>
    <property type="match status" value="1"/>
</dbReference>
<keyword evidence="4" id="KW-1185">Reference proteome</keyword>
<dbReference type="InterPro" id="IPR036291">
    <property type="entry name" value="NAD(P)-bd_dom_sf"/>
</dbReference>
<dbReference type="SMART" id="SM00829">
    <property type="entry name" value="PKS_ER"/>
    <property type="match status" value="1"/>
</dbReference>
<reference evidence="3" key="1">
    <citation type="submission" date="2022-05" db="EMBL/GenBank/DDBJ databases">
        <title>Brevundimonas albigilva TT17 genome sequence.</title>
        <authorList>
            <person name="Lee K."/>
            <person name="Son H."/>
        </authorList>
    </citation>
    <scope>NUCLEOTIDE SEQUENCE</scope>
    <source>
        <strain evidence="3">TT17</strain>
    </source>
</reference>
<dbReference type="InterPro" id="IPR045010">
    <property type="entry name" value="MDR_fam"/>
</dbReference>
<dbReference type="SUPFAM" id="SSF51735">
    <property type="entry name" value="NAD(P)-binding Rossmann-fold domains"/>
    <property type="match status" value="1"/>
</dbReference>
<dbReference type="InterPro" id="IPR011032">
    <property type="entry name" value="GroES-like_sf"/>
</dbReference>
<dbReference type="Pfam" id="PF16884">
    <property type="entry name" value="ADH_N_2"/>
    <property type="match status" value="1"/>
</dbReference>
<feature type="domain" description="Enoyl reductase (ER)" evidence="2">
    <location>
        <begin position="19"/>
        <end position="337"/>
    </location>
</feature>
<dbReference type="InterPro" id="IPR020843">
    <property type="entry name" value="ER"/>
</dbReference>
<dbReference type="RefSeq" id="WP_250201661.1">
    <property type="nucleotide sequence ID" value="NZ_CP097649.1"/>
</dbReference>
<evidence type="ECO:0000256" key="1">
    <source>
        <dbReference type="ARBA" id="ARBA00023002"/>
    </source>
</evidence>
<dbReference type="Proteomes" id="UP001055429">
    <property type="component" value="Chromosome"/>
</dbReference>
<gene>
    <name evidence="3" type="ORF">M8231_13025</name>
</gene>
<sequence>MSAVNRVWTLASRPEGRVSVDDFAMVEAPLDTGELAQGQVRVRNRLFAVAPTIRNWLNPPERAYRGSIPIGGAIMGMAGAEVLESRHPHYRPGDRMVALSRWEEFSILSPDQAAVPPFPVPPSTTFEEAMGALSPNSLTAYFGLIQIGRPKPGDTVVVSAAAGSVGSVVCQIARILGCRVVAIAGGADKCDWLKAVCGVDATIDYKSEDVAVRLRALCPDRIQIYFDNVGGEIMQAAVDHIAPRGTIVLCGQISAYDTGEPAPGPRDMMKLVYGRVRMEGFVVGDFIDQIEDARDRIRTWVASGELVVRTDVRAGFETLPSAFADLFSGRNQGALLVEA</sequence>
<proteinExistence type="predicted"/>
<dbReference type="CDD" id="cd05288">
    <property type="entry name" value="PGDH"/>
    <property type="match status" value="1"/>
</dbReference>
<dbReference type="EMBL" id="CP097649">
    <property type="protein sequence ID" value="URI14725.1"/>
    <property type="molecule type" value="Genomic_DNA"/>
</dbReference>
<organism evidence="3 4">
    <name type="scientific">Brevundimonas albigilva</name>
    <dbReference type="NCBI Taxonomy" id="1312364"/>
    <lineage>
        <taxon>Bacteria</taxon>
        <taxon>Pseudomonadati</taxon>
        <taxon>Pseudomonadota</taxon>
        <taxon>Alphaproteobacteria</taxon>
        <taxon>Caulobacterales</taxon>
        <taxon>Caulobacteraceae</taxon>
        <taxon>Brevundimonas</taxon>
    </lineage>
</organism>
<dbReference type="Gene3D" id="3.40.50.720">
    <property type="entry name" value="NAD(P)-binding Rossmann-like Domain"/>
    <property type="match status" value="1"/>
</dbReference>
<keyword evidence="1" id="KW-0560">Oxidoreductase</keyword>
<dbReference type="Pfam" id="PF00107">
    <property type="entry name" value="ADH_zinc_N"/>
    <property type="match status" value="1"/>
</dbReference>
<accession>A0ABY4SPW4</accession>
<evidence type="ECO:0000259" key="2">
    <source>
        <dbReference type="SMART" id="SM00829"/>
    </source>
</evidence>
<dbReference type="Gene3D" id="3.90.180.10">
    <property type="entry name" value="Medium-chain alcohol dehydrogenases, catalytic domain"/>
    <property type="match status" value="1"/>
</dbReference>
<evidence type="ECO:0000313" key="3">
    <source>
        <dbReference type="EMBL" id="URI14725.1"/>
    </source>
</evidence>
<dbReference type="InterPro" id="IPR013149">
    <property type="entry name" value="ADH-like_C"/>
</dbReference>
<evidence type="ECO:0000313" key="4">
    <source>
        <dbReference type="Proteomes" id="UP001055429"/>
    </source>
</evidence>
<dbReference type="PANTHER" id="PTHR43205">
    <property type="entry name" value="PROSTAGLANDIN REDUCTASE"/>
    <property type="match status" value="1"/>
</dbReference>
<protein>
    <submittedName>
        <fullName evidence="3">NADP-dependent oxidoreductase</fullName>
    </submittedName>
</protein>
<dbReference type="PANTHER" id="PTHR43205:SF7">
    <property type="entry name" value="PROSTAGLANDIN REDUCTASE 1"/>
    <property type="match status" value="1"/>
</dbReference>
<dbReference type="InterPro" id="IPR041694">
    <property type="entry name" value="ADH_N_2"/>
</dbReference>
<name>A0ABY4SPW4_9CAUL</name>